<dbReference type="Gene3D" id="3.40.50.2000">
    <property type="entry name" value="Glycogen Phosphorylase B"/>
    <property type="match status" value="2"/>
</dbReference>
<dbReference type="Pfam" id="PF00534">
    <property type="entry name" value="Glycos_transf_1"/>
    <property type="match status" value="1"/>
</dbReference>
<dbReference type="PANTHER" id="PTHR12526:SF638">
    <property type="entry name" value="SPORE COAT PROTEIN SA"/>
    <property type="match status" value="1"/>
</dbReference>
<evidence type="ECO:0000313" key="2">
    <source>
        <dbReference type="EMBL" id="TMM53788.1"/>
    </source>
</evidence>
<gene>
    <name evidence="2" type="ORF">FEE95_17985</name>
</gene>
<sequence length="369" mass="42940">MNKKTCCIFNLAPHYRAPIYTLMDKELACDFYFGDDLGNQIELMDYSALNGFKNVLKNKQLKWSGFKWQSGVLSLLFKPYKYYIITGSPAFLSNWLLVIFSKFSKKKVYAWSHGLKKPVSTRGDIFRKTFYRLFDKIFLYGDHSREIMIKEGFKEDKLIPIYNSLDHEHQLQLRNSLTETNIYIDFFKNDDPVIIYVGRLQKSKKLNLLVLALKKLNKKGINCNLVLVGSDMGNTEIVDLATNNNLEENIWFYGPCYDERIIGELFYNASVCVSPGPVGLTALHSLTFGCPVISNNDFENQMPEFEVIIPKKTGAFFENDDIDSLTERISEWIYSSKEKRQLIRKDSYKIIDEKWNPKNQIDIIKTYLN</sequence>
<reference evidence="2 3" key="1">
    <citation type="submission" date="2019-05" db="EMBL/GenBank/DDBJ databases">
        <authorList>
            <person name="Zhang J.-Y."/>
            <person name="Feg X."/>
            <person name="Du Z.-J."/>
        </authorList>
    </citation>
    <scope>NUCLEOTIDE SEQUENCE [LARGE SCALE GENOMIC DNA]</scope>
    <source>
        <strain evidence="2 3">RZ26</strain>
    </source>
</reference>
<comment type="caution">
    <text evidence="2">The sequence shown here is derived from an EMBL/GenBank/DDBJ whole genome shotgun (WGS) entry which is preliminary data.</text>
</comment>
<dbReference type="OrthoDB" id="9790710at2"/>
<accession>A0A5S3PHP6</accession>
<keyword evidence="2" id="KW-0808">Transferase</keyword>
<protein>
    <submittedName>
        <fullName evidence="2">Glycosyltransferase</fullName>
    </submittedName>
</protein>
<dbReference type="InterPro" id="IPR001296">
    <property type="entry name" value="Glyco_trans_1"/>
</dbReference>
<name>A0A5S3PHP6_9FLAO</name>
<evidence type="ECO:0000259" key="1">
    <source>
        <dbReference type="Pfam" id="PF00534"/>
    </source>
</evidence>
<dbReference type="AlphaFoldDB" id="A0A5S3PHP6"/>
<evidence type="ECO:0000313" key="3">
    <source>
        <dbReference type="Proteomes" id="UP000310314"/>
    </source>
</evidence>
<dbReference type="CDD" id="cd03801">
    <property type="entry name" value="GT4_PimA-like"/>
    <property type="match status" value="1"/>
</dbReference>
<dbReference type="PANTHER" id="PTHR12526">
    <property type="entry name" value="GLYCOSYLTRANSFERASE"/>
    <property type="match status" value="1"/>
</dbReference>
<keyword evidence="3" id="KW-1185">Reference proteome</keyword>
<dbReference type="Proteomes" id="UP000310314">
    <property type="component" value="Unassembled WGS sequence"/>
</dbReference>
<feature type="domain" description="Glycosyl transferase family 1" evidence="1">
    <location>
        <begin position="187"/>
        <end position="344"/>
    </location>
</feature>
<organism evidence="2 3">
    <name type="scientific">Maribacter algarum</name>
    <name type="common">ex Zhang et al. 2020</name>
    <dbReference type="NCBI Taxonomy" id="2578118"/>
    <lineage>
        <taxon>Bacteria</taxon>
        <taxon>Pseudomonadati</taxon>
        <taxon>Bacteroidota</taxon>
        <taxon>Flavobacteriia</taxon>
        <taxon>Flavobacteriales</taxon>
        <taxon>Flavobacteriaceae</taxon>
        <taxon>Maribacter</taxon>
    </lineage>
</organism>
<dbReference type="SUPFAM" id="SSF53756">
    <property type="entry name" value="UDP-Glycosyltransferase/glycogen phosphorylase"/>
    <property type="match status" value="1"/>
</dbReference>
<dbReference type="EMBL" id="VATY01000004">
    <property type="protein sequence ID" value="TMM53788.1"/>
    <property type="molecule type" value="Genomic_DNA"/>
</dbReference>
<proteinExistence type="predicted"/>
<dbReference type="GO" id="GO:0016757">
    <property type="term" value="F:glycosyltransferase activity"/>
    <property type="evidence" value="ECO:0007669"/>
    <property type="project" value="InterPro"/>
</dbReference>